<keyword evidence="2" id="KW-1185">Reference proteome</keyword>
<gene>
    <name evidence="1" type="ORF">BJ138DRAFT_1105316</name>
</gene>
<dbReference type="EMBL" id="MU268048">
    <property type="protein sequence ID" value="KAH7906237.1"/>
    <property type="molecule type" value="Genomic_DNA"/>
</dbReference>
<accession>A0ACB7ZZE3</accession>
<sequence length="174" mass="19808">MTLIPSSWYLPLEILYEALSFYVNIDQTNVVYQLAKTGTFEEIGSKQVSVIGQEEKCAFTLVNTSSKFAEAANLGFKIEFSNTDTYWSTFELMCRYVIAILVPYWNRQKILHGLSPSALQLNVSLPILRERSLHWLTSAWHAINKPDIVKQAFSLCTAGGDMRHVEGHKYQTHS</sequence>
<name>A0ACB7ZZE3_9AGAM</name>
<reference evidence="1" key="1">
    <citation type="journal article" date="2021" name="New Phytol.">
        <title>Evolutionary innovations through gain and loss of genes in the ectomycorrhizal Boletales.</title>
        <authorList>
            <person name="Wu G."/>
            <person name="Miyauchi S."/>
            <person name="Morin E."/>
            <person name="Kuo A."/>
            <person name="Drula E."/>
            <person name="Varga T."/>
            <person name="Kohler A."/>
            <person name="Feng B."/>
            <person name="Cao Y."/>
            <person name="Lipzen A."/>
            <person name="Daum C."/>
            <person name="Hundley H."/>
            <person name="Pangilinan J."/>
            <person name="Johnson J."/>
            <person name="Barry K."/>
            <person name="LaButti K."/>
            <person name="Ng V."/>
            <person name="Ahrendt S."/>
            <person name="Min B."/>
            <person name="Choi I.G."/>
            <person name="Park H."/>
            <person name="Plett J.M."/>
            <person name="Magnuson J."/>
            <person name="Spatafora J.W."/>
            <person name="Nagy L.G."/>
            <person name="Henrissat B."/>
            <person name="Grigoriev I.V."/>
            <person name="Yang Z.L."/>
            <person name="Xu J."/>
            <person name="Martin F.M."/>
        </authorList>
    </citation>
    <scope>NUCLEOTIDE SEQUENCE</scope>
    <source>
        <strain evidence="1">ATCC 28755</strain>
    </source>
</reference>
<evidence type="ECO:0000313" key="1">
    <source>
        <dbReference type="EMBL" id="KAH7906237.1"/>
    </source>
</evidence>
<dbReference type="Proteomes" id="UP000790377">
    <property type="component" value="Unassembled WGS sequence"/>
</dbReference>
<comment type="caution">
    <text evidence="1">The sequence shown here is derived from an EMBL/GenBank/DDBJ whole genome shotgun (WGS) entry which is preliminary data.</text>
</comment>
<protein>
    <submittedName>
        <fullName evidence="1">Uncharacterized protein</fullName>
    </submittedName>
</protein>
<proteinExistence type="predicted"/>
<evidence type="ECO:0000313" key="2">
    <source>
        <dbReference type="Proteomes" id="UP000790377"/>
    </source>
</evidence>
<organism evidence="1 2">
    <name type="scientific">Hygrophoropsis aurantiaca</name>
    <dbReference type="NCBI Taxonomy" id="72124"/>
    <lineage>
        <taxon>Eukaryota</taxon>
        <taxon>Fungi</taxon>
        <taxon>Dikarya</taxon>
        <taxon>Basidiomycota</taxon>
        <taxon>Agaricomycotina</taxon>
        <taxon>Agaricomycetes</taxon>
        <taxon>Agaricomycetidae</taxon>
        <taxon>Boletales</taxon>
        <taxon>Coniophorineae</taxon>
        <taxon>Hygrophoropsidaceae</taxon>
        <taxon>Hygrophoropsis</taxon>
    </lineage>
</organism>